<protein>
    <submittedName>
        <fullName evidence="4">Stage II sporulation protein E (SpoIIE)</fullName>
    </submittedName>
</protein>
<accession>A0A1H7WU18</accession>
<name>A0A1H7WU18_9ACTN</name>
<feature type="region of interest" description="Disordered" evidence="2">
    <location>
        <begin position="539"/>
        <end position="563"/>
    </location>
</feature>
<dbReference type="PANTHER" id="PTHR43156:SF2">
    <property type="entry name" value="STAGE II SPORULATION PROTEIN E"/>
    <property type="match status" value="1"/>
</dbReference>
<dbReference type="SUPFAM" id="SSF81606">
    <property type="entry name" value="PP2C-like"/>
    <property type="match status" value="1"/>
</dbReference>
<dbReference type="Gene3D" id="3.30.450.40">
    <property type="match status" value="1"/>
</dbReference>
<feature type="domain" description="PPM-type phosphatase" evidence="3">
    <location>
        <begin position="314"/>
        <end position="537"/>
    </location>
</feature>
<dbReference type="PANTHER" id="PTHR43156">
    <property type="entry name" value="STAGE II SPORULATION PROTEIN E-RELATED"/>
    <property type="match status" value="1"/>
</dbReference>
<dbReference type="InterPro" id="IPR029016">
    <property type="entry name" value="GAF-like_dom_sf"/>
</dbReference>
<evidence type="ECO:0000313" key="4">
    <source>
        <dbReference type="EMBL" id="SEM24805.1"/>
    </source>
</evidence>
<dbReference type="EMBL" id="FOBF01000011">
    <property type="protein sequence ID" value="SEM24805.1"/>
    <property type="molecule type" value="Genomic_DNA"/>
</dbReference>
<evidence type="ECO:0000259" key="3">
    <source>
        <dbReference type="SMART" id="SM00331"/>
    </source>
</evidence>
<evidence type="ECO:0000256" key="1">
    <source>
        <dbReference type="ARBA" id="ARBA00022801"/>
    </source>
</evidence>
<dbReference type="STRING" id="46177.SAMN05660976_04589"/>
<evidence type="ECO:0000313" key="5">
    <source>
        <dbReference type="Proteomes" id="UP000198953"/>
    </source>
</evidence>
<dbReference type="Proteomes" id="UP000198953">
    <property type="component" value="Unassembled WGS sequence"/>
</dbReference>
<feature type="compositionally biased region" description="Low complexity" evidence="2">
    <location>
        <begin position="539"/>
        <end position="552"/>
    </location>
</feature>
<dbReference type="InterPro" id="IPR052016">
    <property type="entry name" value="Bact_Sigma-Reg"/>
</dbReference>
<keyword evidence="1" id="KW-0378">Hydrolase</keyword>
<keyword evidence="5" id="KW-1185">Reference proteome</keyword>
<dbReference type="Pfam" id="PF07228">
    <property type="entry name" value="SpoIIE"/>
    <property type="match status" value="1"/>
</dbReference>
<proteinExistence type="predicted"/>
<dbReference type="GO" id="GO:0016791">
    <property type="term" value="F:phosphatase activity"/>
    <property type="evidence" value="ECO:0007669"/>
    <property type="project" value="TreeGrafter"/>
</dbReference>
<evidence type="ECO:0000256" key="2">
    <source>
        <dbReference type="SAM" id="MobiDB-lite"/>
    </source>
</evidence>
<dbReference type="Gene3D" id="3.60.40.10">
    <property type="entry name" value="PPM-type phosphatase domain"/>
    <property type="match status" value="1"/>
</dbReference>
<gene>
    <name evidence="4" type="ORF">SAMN05660976_04589</name>
</gene>
<dbReference type="InterPro" id="IPR001932">
    <property type="entry name" value="PPM-type_phosphatase-like_dom"/>
</dbReference>
<dbReference type="InterPro" id="IPR036457">
    <property type="entry name" value="PPM-type-like_dom_sf"/>
</dbReference>
<dbReference type="AlphaFoldDB" id="A0A1H7WU18"/>
<dbReference type="SMART" id="SM00331">
    <property type="entry name" value="PP2C_SIG"/>
    <property type="match status" value="1"/>
</dbReference>
<feature type="compositionally biased region" description="Pro residues" evidence="2">
    <location>
        <begin position="553"/>
        <end position="563"/>
    </location>
</feature>
<dbReference type="SUPFAM" id="SSF55781">
    <property type="entry name" value="GAF domain-like"/>
    <property type="match status" value="1"/>
</dbReference>
<organism evidence="4 5">
    <name type="scientific">Nonomuraea pusilla</name>
    <dbReference type="NCBI Taxonomy" id="46177"/>
    <lineage>
        <taxon>Bacteria</taxon>
        <taxon>Bacillati</taxon>
        <taxon>Actinomycetota</taxon>
        <taxon>Actinomycetes</taxon>
        <taxon>Streptosporangiales</taxon>
        <taxon>Streptosporangiaceae</taxon>
        <taxon>Nonomuraea</taxon>
    </lineage>
</organism>
<dbReference type="OrthoDB" id="5241041at2"/>
<sequence>MRGLEHDAAGWAWQSAPYAALVADVRGRIVRANDALRRLLPRAVPGAALQDAVPVWLARAHTAGVVTVPPPAAPDRGPHRHPPAGPQPACGVIGGRVFEARPVAGPDPGVVVWWLADSTEFVQLSGELEAERGRTAFLSEASNELLSSLNPDRCVEVVAALAARHLSDAAMVILPKEGHRYPVAYCGPGGTVTREKLAVDVRLVPGLAEALQGLPSAPSRRIDPAAVPAWMARDLGEPGSAMVTALPGQGVPAGALVLLRRPGRAPISEGDELAARLFAARAGAAISAARLYAEQAAVTETLTRELMPPRTQHLGGAELAARYRPATATDLVGGDFYDLHPAADPGGESLVVLGDVCGKGLEAAVLTGKIRNTLHALLPLAADHQRMLGVLNEVLLTGDRDRFVTMVLASVRGEDDRVRLRLTSAGHPPPLILRSGGGVESAPTQGTLVGMLDDITSTTATVYLEPGDTCLMYTDGITEAFGGPLGDEMFGEQRLVEELEGCSGMPPEALTERVQMLASEWVGGGDHDDMAVIAITAPRATAGGGTAPAPRSVRPPSPGRGPA</sequence>
<reference evidence="4 5" key="1">
    <citation type="submission" date="2016-10" db="EMBL/GenBank/DDBJ databases">
        <authorList>
            <person name="de Groot N.N."/>
        </authorList>
    </citation>
    <scope>NUCLEOTIDE SEQUENCE [LARGE SCALE GENOMIC DNA]</scope>
    <source>
        <strain evidence="4 5">DSM 43357</strain>
    </source>
</reference>